<organism evidence="2 3">
    <name type="scientific">Streptomyces fragilis</name>
    <dbReference type="NCBI Taxonomy" id="67301"/>
    <lineage>
        <taxon>Bacteria</taxon>
        <taxon>Bacillati</taxon>
        <taxon>Actinomycetota</taxon>
        <taxon>Actinomycetes</taxon>
        <taxon>Kitasatosporales</taxon>
        <taxon>Streptomycetaceae</taxon>
        <taxon>Streptomyces</taxon>
    </lineage>
</organism>
<evidence type="ECO:0000313" key="2">
    <source>
        <dbReference type="EMBL" id="MEU3554166.1"/>
    </source>
</evidence>
<comment type="caution">
    <text evidence="2">The sequence shown here is derived from an EMBL/GenBank/DDBJ whole genome shotgun (WGS) entry which is preliminary data.</text>
</comment>
<name>A0ABV2YF58_9ACTN</name>
<dbReference type="RefSeq" id="WP_170145095.1">
    <property type="nucleotide sequence ID" value="NZ_BEVZ01000004.1"/>
</dbReference>
<evidence type="ECO:0000313" key="3">
    <source>
        <dbReference type="Proteomes" id="UP001550850"/>
    </source>
</evidence>
<protein>
    <submittedName>
        <fullName evidence="2">Uncharacterized protein</fullName>
    </submittedName>
</protein>
<evidence type="ECO:0000256" key="1">
    <source>
        <dbReference type="SAM" id="Phobius"/>
    </source>
</evidence>
<dbReference type="Proteomes" id="UP001550850">
    <property type="component" value="Unassembled WGS sequence"/>
</dbReference>
<accession>A0ABV2YF58</accession>
<keyword evidence="1" id="KW-0812">Transmembrane</keyword>
<feature type="transmembrane region" description="Helical" evidence="1">
    <location>
        <begin position="28"/>
        <end position="47"/>
    </location>
</feature>
<keyword evidence="1" id="KW-0472">Membrane</keyword>
<keyword evidence="3" id="KW-1185">Reference proteome</keyword>
<proteinExistence type="predicted"/>
<keyword evidence="1" id="KW-1133">Transmembrane helix</keyword>
<gene>
    <name evidence="2" type="ORF">AB0E65_08085</name>
</gene>
<sequence>MLAIAGAVLFVIAFLINATELDTNAVFSSGNLTLLGLAAVALHLAGLGGRRTR</sequence>
<reference evidence="2 3" key="1">
    <citation type="submission" date="2024-06" db="EMBL/GenBank/DDBJ databases">
        <title>The Natural Products Discovery Center: Release of the First 8490 Sequenced Strains for Exploring Actinobacteria Biosynthetic Diversity.</title>
        <authorList>
            <person name="Kalkreuter E."/>
            <person name="Kautsar S.A."/>
            <person name="Yang D."/>
            <person name="Bader C.D."/>
            <person name="Teijaro C.N."/>
            <person name="Fluegel L."/>
            <person name="Davis C.M."/>
            <person name="Simpson J.R."/>
            <person name="Lauterbach L."/>
            <person name="Steele A.D."/>
            <person name="Gui C."/>
            <person name="Meng S."/>
            <person name="Li G."/>
            <person name="Viehrig K."/>
            <person name="Ye F."/>
            <person name="Su P."/>
            <person name="Kiefer A.F."/>
            <person name="Nichols A."/>
            <person name="Cepeda A.J."/>
            <person name="Yan W."/>
            <person name="Fan B."/>
            <person name="Jiang Y."/>
            <person name="Adhikari A."/>
            <person name="Zheng C.-J."/>
            <person name="Schuster L."/>
            <person name="Cowan T.M."/>
            <person name="Smanski M.J."/>
            <person name="Chevrette M.G."/>
            <person name="De Carvalho L.P.S."/>
            <person name="Shen B."/>
        </authorList>
    </citation>
    <scope>NUCLEOTIDE SEQUENCE [LARGE SCALE GENOMIC DNA]</scope>
    <source>
        <strain evidence="2 3">NPDC038104</strain>
    </source>
</reference>
<dbReference type="EMBL" id="JBEZUR010000008">
    <property type="protein sequence ID" value="MEU3554166.1"/>
    <property type="molecule type" value="Genomic_DNA"/>
</dbReference>